<evidence type="ECO:0000313" key="6">
    <source>
        <dbReference type="Proteomes" id="UP000070412"/>
    </source>
</evidence>
<dbReference type="OrthoDB" id="6479909at2759"/>
<gene>
    <name evidence="4" type="ORF">SSS_7569</name>
</gene>
<dbReference type="Pfam" id="PF26080">
    <property type="entry name" value="CUB_animal"/>
    <property type="match status" value="1"/>
</dbReference>
<proteinExistence type="predicted"/>
<reference evidence="5" key="3">
    <citation type="submission" date="2022-06" db="UniProtKB">
        <authorList>
            <consortium name="EnsemblMetazoa"/>
        </authorList>
    </citation>
    <scope>IDENTIFICATION</scope>
</reference>
<evidence type="ECO:0000259" key="3">
    <source>
        <dbReference type="PROSITE" id="PS01180"/>
    </source>
</evidence>
<evidence type="ECO:0000313" key="5">
    <source>
        <dbReference type="EnsemblMetazoa" id="KAF7488338.1"/>
    </source>
</evidence>
<dbReference type="EMBL" id="WVUK01000066">
    <property type="protein sequence ID" value="KAF7488338.1"/>
    <property type="molecule type" value="Genomic_DNA"/>
</dbReference>
<reference evidence="6" key="1">
    <citation type="journal article" date="2020" name="PLoS Negl. Trop. Dis.">
        <title>High-quality nuclear genome for Sarcoptes scabiei-A critical resource for a neglected parasite.</title>
        <authorList>
            <person name="Korhonen P.K."/>
            <person name="Gasser R.B."/>
            <person name="Ma G."/>
            <person name="Wang T."/>
            <person name="Stroehlein A.J."/>
            <person name="Young N.D."/>
            <person name="Ang C.S."/>
            <person name="Fernando D.D."/>
            <person name="Lu H.C."/>
            <person name="Taylor S."/>
            <person name="Reynolds S.L."/>
            <person name="Mofiz E."/>
            <person name="Najaraj S.H."/>
            <person name="Gowda H."/>
            <person name="Madugundu A."/>
            <person name="Renuse S."/>
            <person name="Holt D."/>
            <person name="Pandey A."/>
            <person name="Papenfuss A.T."/>
            <person name="Fischer K."/>
        </authorList>
    </citation>
    <scope>NUCLEOTIDE SEQUENCE [LARGE SCALE GENOMIC DNA]</scope>
</reference>
<dbReference type="InterPro" id="IPR035914">
    <property type="entry name" value="Sperma_CUB_dom_sf"/>
</dbReference>
<dbReference type="Gene3D" id="2.60.120.290">
    <property type="entry name" value="Spermadhesin, CUB domain"/>
    <property type="match status" value="1"/>
</dbReference>
<dbReference type="PANTHER" id="PTHR33236">
    <property type="entry name" value="INTRAFLAGELLAR TRANSPORT PROTEIN 122 FAMILY PROTEIN-RELATED"/>
    <property type="match status" value="1"/>
</dbReference>
<evidence type="ECO:0000313" key="4">
    <source>
        <dbReference type="EMBL" id="KAF7488338.1"/>
    </source>
</evidence>
<comment type="caution">
    <text evidence="2">Lacks conserved residue(s) required for the propagation of feature annotation.</text>
</comment>
<accession>A0A834VCA6</accession>
<dbReference type="PANTHER" id="PTHR33236:SF11">
    <property type="entry name" value="CUB DOMAIN-CONTAINING PROTEIN"/>
    <property type="match status" value="1"/>
</dbReference>
<dbReference type="InterPro" id="IPR058698">
    <property type="entry name" value="CUB_metazoa"/>
</dbReference>
<sequence>MMNISILWQTMNAYNWIFLILVCHCRPDLIIAQRLTHRTRLLDSENVYKERPKVSFTDIDPIQDLGLENNGRLLPADIIHINDLRSLSNGDSTSSSMTQKHRRYFADKSLEIDPSDSEDRNVCIAPDSRTGTCYDASTCVERGGIPMGRCNQNTKIESKGNVCCLFETTCGQTTKERHVYFRNPNFPQPFDGQRICRIKINKIDSAAGICQLRLGFDQFDIAKPIEGNCTQDSFLISGQNENNIVPRICGFNTGQHYYIGIDESGMITLHMVFRGSYQRKFDIHIEQLDCGSKKLAPSHCLQYYEGTQGTIKSFNYDNDEQEAMQSNLNRQDSINSITEGYPNNVDYMICIRKETGFCSISYEFMSDFSGAVLPFSVGLSPNQFFKRNGFASPNSNENSPFKSYSTVPSNQCDDDYLIVSGMKVCTRIIDTTIVDDVGNDKENTIVNVNRPTEFPEVLITPGNITENRNNELVDEFHHRNRRQAELFQDSLSKRYRWMMNGGAFGSGFNKNSPNSNGAGNGNLQNNYRNLHHQQLQQQSQQKLAVHHQNYLMATDSTPGPFQLRFVSNSINNAKGFYLSYRQNPCKM</sequence>
<dbReference type="SUPFAM" id="SSF49854">
    <property type="entry name" value="Spermadhesin, CUB domain"/>
    <property type="match status" value="1"/>
</dbReference>
<dbReference type="AlphaFoldDB" id="A0A834VCA6"/>
<protein>
    <recommendedName>
        <fullName evidence="3">CUB domain-containing protein</fullName>
    </recommendedName>
</protein>
<dbReference type="InterPro" id="IPR000859">
    <property type="entry name" value="CUB_dom"/>
</dbReference>
<dbReference type="Pfam" id="PF00431">
    <property type="entry name" value="CUB"/>
    <property type="match status" value="1"/>
</dbReference>
<dbReference type="Proteomes" id="UP000070412">
    <property type="component" value="Unassembled WGS sequence"/>
</dbReference>
<keyword evidence="1" id="KW-1015">Disulfide bond</keyword>
<dbReference type="PROSITE" id="PS01180">
    <property type="entry name" value="CUB"/>
    <property type="match status" value="1"/>
</dbReference>
<feature type="domain" description="CUB" evidence="3">
    <location>
        <begin position="170"/>
        <end position="288"/>
    </location>
</feature>
<dbReference type="EnsemblMetazoa" id="SSS_7569s_mrna">
    <property type="protein sequence ID" value="KAF7488338.1"/>
    <property type="gene ID" value="SSS_7569"/>
</dbReference>
<evidence type="ECO:0000256" key="2">
    <source>
        <dbReference type="PROSITE-ProRule" id="PRU00059"/>
    </source>
</evidence>
<name>A0A834VCA6_SARSC</name>
<keyword evidence="6" id="KW-1185">Reference proteome</keyword>
<evidence type="ECO:0000256" key="1">
    <source>
        <dbReference type="ARBA" id="ARBA00023157"/>
    </source>
</evidence>
<reference evidence="4" key="2">
    <citation type="submission" date="2020-01" db="EMBL/GenBank/DDBJ databases">
        <authorList>
            <person name="Korhonen P.K.K."/>
            <person name="Guangxu M.G."/>
            <person name="Wang T.W."/>
            <person name="Stroehlein A.J.S."/>
            <person name="Young N.D."/>
            <person name="Ang C.-S.A."/>
            <person name="Fernando D.W.F."/>
            <person name="Lu H.L."/>
            <person name="Taylor S.T."/>
            <person name="Ehtesham M.E.M."/>
            <person name="Najaraj S.H.N."/>
            <person name="Harsha G.H.G."/>
            <person name="Madugundu A.M."/>
            <person name="Renuse S.R."/>
            <person name="Holt D.H."/>
            <person name="Pandey A.P."/>
            <person name="Papenfuss A.P."/>
            <person name="Gasser R.B.G."/>
            <person name="Fischer K.F."/>
        </authorList>
    </citation>
    <scope>NUCLEOTIDE SEQUENCE</scope>
    <source>
        <strain evidence="4">SSS_KF_BRIS2020</strain>
    </source>
</reference>
<organism evidence="4">
    <name type="scientific">Sarcoptes scabiei</name>
    <name type="common">Itch mite</name>
    <name type="synonym">Acarus scabiei</name>
    <dbReference type="NCBI Taxonomy" id="52283"/>
    <lineage>
        <taxon>Eukaryota</taxon>
        <taxon>Metazoa</taxon>
        <taxon>Ecdysozoa</taxon>
        <taxon>Arthropoda</taxon>
        <taxon>Chelicerata</taxon>
        <taxon>Arachnida</taxon>
        <taxon>Acari</taxon>
        <taxon>Acariformes</taxon>
        <taxon>Sarcoptiformes</taxon>
        <taxon>Astigmata</taxon>
        <taxon>Psoroptidia</taxon>
        <taxon>Sarcoptoidea</taxon>
        <taxon>Sarcoptidae</taxon>
        <taxon>Sarcoptinae</taxon>
        <taxon>Sarcoptes</taxon>
    </lineage>
</organism>